<reference evidence="3 4" key="1">
    <citation type="submission" date="2018-09" db="EMBL/GenBank/DDBJ databases">
        <title>Genomic Encyclopedia of Archaeal and Bacterial Type Strains, Phase II (KMG-II): from individual species to whole genera.</title>
        <authorList>
            <person name="Goeker M."/>
        </authorList>
    </citation>
    <scope>NUCLEOTIDE SEQUENCE [LARGE SCALE GENOMIC DNA]</scope>
    <source>
        <strain evidence="3 4">DSM 13151</strain>
    </source>
</reference>
<keyword evidence="1" id="KW-0732">Signal</keyword>
<dbReference type="PANTHER" id="PTHR30483:SF6">
    <property type="entry name" value="PERIPLASMIC BINDING PROTEIN OF ABC TRANSPORTER FOR NATURAL AMINO ACIDS"/>
    <property type="match status" value="1"/>
</dbReference>
<keyword evidence="4" id="KW-1185">Reference proteome</keyword>
<evidence type="ECO:0000313" key="4">
    <source>
        <dbReference type="Proteomes" id="UP000283805"/>
    </source>
</evidence>
<dbReference type="SUPFAM" id="SSF53822">
    <property type="entry name" value="Periplasmic binding protein-like I"/>
    <property type="match status" value="1"/>
</dbReference>
<dbReference type="Proteomes" id="UP000283805">
    <property type="component" value="Unassembled WGS sequence"/>
</dbReference>
<dbReference type="InterPro" id="IPR028082">
    <property type="entry name" value="Peripla_BP_I"/>
</dbReference>
<feature type="domain" description="Leucine-binding protein" evidence="2">
    <location>
        <begin position="43"/>
        <end position="344"/>
    </location>
</feature>
<dbReference type="PROSITE" id="PS51257">
    <property type="entry name" value="PROKAR_LIPOPROTEIN"/>
    <property type="match status" value="1"/>
</dbReference>
<dbReference type="OrthoDB" id="21336at2157"/>
<evidence type="ECO:0000256" key="1">
    <source>
        <dbReference type="ARBA" id="ARBA00022729"/>
    </source>
</evidence>
<gene>
    <name evidence="3" type="ORF">ATJ93_2631</name>
</gene>
<evidence type="ECO:0000313" key="3">
    <source>
        <dbReference type="EMBL" id="RKD95768.1"/>
    </source>
</evidence>
<dbReference type="RefSeq" id="WP_120245002.1">
    <property type="nucleotide sequence ID" value="NZ_RAPO01000002.1"/>
</dbReference>
<comment type="caution">
    <text evidence="3">The sequence shown here is derived from an EMBL/GenBank/DDBJ whole genome shotgun (WGS) entry which is preliminary data.</text>
</comment>
<dbReference type="InterPro" id="IPR028081">
    <property type="entry name" value="Leu-bd"/>
</dbReference>
<accession>A0A419WJX0</accession>
<sequence length="414" mass="42993">MRDDPSRRQYLAALAGGATTVVAGCSADDDGSDRPALSDRTLRYGAVLPLSGELESFGETLTNGAALPATELEASEIEVEIDHTVADSETSPSAAVDAAAELADESYPAIVGAAGSDVTLQMTQQATIPSEVVSCSPASTTPTMSILNDRGYSFRTAPDDSLQAVIAARLAVIEHGADSAATLYAAGDYGRQLSGAFSASFDGEIQHQVSFTPGESYADPLSEALSDDPDILFLICYPESGIPVLEEYYSDHAGDEILFVSDGLQDEAVLEGVDHSMTDVYGTAPRSNGPGRDAFVSLYRDEYGADPGLFAANCYDAAATILLANAAAGANDGAAIAARMREVTSGEGEAVLPGDLAAGIERAAAGEPVQYRGAAGEIEFDENGDGGSVEYEYFTFGSDGIDVIDERTPEEVAR</sequence>
<protein>
    <submittedName>
        <fullName evidence="3">Amino acid/amide ABC transporter substrate-binding protein (HAAT family)</fullName>
    </submittedName>
</protein>
<dbReference type="PANTHER" id="PTHR30483">
    <property type="entry name" value="LEUCINE-SPECIFIC-BINDING PROTEIN"/>
    <property type="match status" value="1"/>
</dbReference>
<dbReference type="Pfam" id="PF13458">
    <property type="entry name" value="Peripla_BP_6"/>
    <property type="match status" value="1"/>
</dbReference>
<dbReference type="Gene3D" id="3.40.50.2300">
    <property type="match status" value="2"/>
</dbReference>
<dbReference type="AlphaFoldDB" id="A0A419WJX0"/>
<dbReference type="InterPro" id="IPR051010">
    <property type="entry name" value="BCAA_transport"/>
</dbReference>
<name>A0A419WJX0_9EURY</name>
<proteinExistence type="predicted"/>
<organism evidence="3 4">
    <name type="scientific">Halopiger aswanensis</name>
    <dbReference type="NCBI Taxonomy" id="148449"/>
    <lineage>
        <taxon>Archaea</taxon>
        <taxon>Methanobacteriati</taxon>
        <taxon>Methanobacteriota</taxon>
        <taxon>Stenosarchaea group</taxon>
        <taxon>Halobacteria</taxon>
        <taxon>Halobacteriales</taxon>
        <taxon>Natrialbaceae</taxon>
        <taxon>Halopiger</taxon>
    </lineage>
</organism>
<evidence type="ECO:0000259" key="2">
    <source>
        <dbReference type="Pfam" id="PF13458"/>
    </source>
</evidence>
<dbReference type="EMBL" id="RAPO01000002">
    <property type="protein sequence ID" value="RKD95768.1"/>
    <property type="molecule type" value="Genomic_DNA"/>
</dbReference>